<name>A0ABS8JLK5_9GAMM</name>
<feature type="chain" id="PRO_5046230231" description="Secreted protein" evidence="1">
    <location>
        <begin position="21"/>
        <end position="172"/>
    </location>
</feature>
<gene>
    <name evidence="2" type="ORF">LK996_15375</name>
</gene>
<sequence>MRHARSPLLLLALAPCLAFAAQDPKPEIKREASTPQANGVVHTLRTIPEACARIEGQFTGQAADPYKFALARTSANCQPRARLVDANKVKPSTQDGWIFNDKIVVPSQSCGTQSAVVRIWRKSATNAPPDLDAQGRSRIYLKDATDELKAKGAPAVPMFAVAMAVEGTPCAK</sequence>
<evidence type="ECO:0000313" key="3">
    <source>
        <dbReference type="Proteomes" id="UP001165293"/>
    </source>
</evidence>
<protein>
    <recommendedName>
        <fullName evidence="4">Secreted protein</fullName>
    </recommendedName>
</protein>
<accession>A0ABS8JLK5</accession>
<reference evidence="2" key="1">
    <citation type="submission" date="2021-10" db="EMBL/GenBank/DDBJ databases">
        <authorList>
            <person name="Lyu M."/>
            <person name="Wang X."/>
            <person name="Meng X."/>
            <person name="Xu K."/>
        </authorList>
    </citation>
    <scope>NUCLEOTIDE SEQUENCE</scope>
    <source>
        <strain evidence="2">A6</strain>
    </source>
</reference>
<keyword evidence="3" id="KW-1185">Reference proteome</keyword>
<dbReference type="Proteomes" id="UP001165293">
    <property type="component" value="Unassembled WGS sequence"/>
</dbReference>
<comment type="caution">
    <text evidence="2">The sequence shown here is derived from an EMBL/GenBank/DDBJ whole genome shotgun (WGS) entry which is preliminary data.</text>
</comment>
<dbReference type="EMBL" id="JAJGAK010000004">
    <property type="protein sequence ID" value="MCC8364452.1"/>
    <property type="molecule type" value="Genomic_DNA"/>
</dbReference>
<evidence type="ECO:0000256" key="1">
    <source>
        <dbReference type="SAM" id="SignalP"/>
    </source>
</evidence>
<evidence type="ECO:0000313" key="2">
    <source>
        <dbReference type="EMBL" id="MCC8364452.1"/>
    </source>
</evidence>
<proteinExistence type="predicted"/>
<evidence type="ECO:0008006" key="4">
    <source>
        <dbReference type="Google" id="ProtNLM"/>
    </source>
</evidence>
<feature type="signal peptide" evidence="1">
    <location>
        <begin position="1"/>
        <end position="20"/>
    </location>
</feature>
<organism evidence="2 3">
    <name type="scientific">Noviluteimonas lactosilytica</name>
    <dbReference type="NCBI Taxonomy" id="2888523"/>
    <lineage>
        <taxon>Bacteria</taxon>
        <taxon>Pseudomonadati</taxon>
        <taxon>Pseudomonadota</taxon>
        <taxon>Gammaproteobacteria</taxon>
        <taxon>Lysobacterales</taxon>
        <taxon>Lysobacteraceae</taxon>
        <taxon>Noviluteimonas</taxon>
    </lineage>
</organism>
<keyword evidence="1" id="KW-0732">Signal</keyword>